<evidence type="ECO:0000313" key="4">
    <source>
        <dbReference type="EMBL" id="KXS14425.1"/>
    </source>
</evidence>
<keyword evidence="2 4" id="KW-0378">Hydrolase</keyword>
<proteinExistence type="predicted"/>
<dbReference type="CDD" id="cd00462">
    <property type="entry name" value="PTH"/>
    <property type="match status" value="1"/>
</dbReference>
<evidence type="ECO:0000256" key="1">
    <source>
        <dbReference type="ARBA" id="ARBA00022555"/>
    </source>
</evidence>
<protein>
    <submittedName>
        <fullName evidence="4">Peptidyl-tRNA hydrolase</fullName>
    </submittedName>
</protein>
<evidence type="ECO:0000256" key="3">
    <source>
        <dbReference type="ARBA" id="ARBA00022884"/>
    </source>
</evidence>
<evidence type="ECO:0000313" key="5">
    <source>
        <dbReference type="Proteomes" id="UP000070544"/>
    </source>
</evidence>
<dbReference type="NCBIfam" id="TIGR00447">
    <property type="entry name" value="pth"/>
    <property type="match status" value="1"/>
</dbReference>
<reference evidence="4 5" key="1">
    <citation type="journal article" date="2015" name="Genome Biol. Evol.">
        <title>Phylogenomic analyses indicate that early fungi evolved digesting cell walls of algal ancestors of land plants.</title>
        <authorList>
            <person name="Chang Y."/>
            <person name="Wang S."/>
            <person name="Sekimoto S."/>
            <person name="Aerts A.L."/>
            <person name="Choi C."/>
            <person name="Clum A."/>
            <person name="LaButti K.M."/>
            <person name="Lindquist E.A."/>
            <person name="Yee Ngan C."/>
            <person name="Ohm R.A."/>
            <person name="Salamov A.A."/>
            <person name="Grigoriev I.V."/>
            <person name="Spatafora J.W."/>
            <person name="Berbee M.L."/>
        </authorList>
    </citation>
    <scope>NUCLEOTIDE SEQUENCE [LARGE SCALE GENOMIC DNA]</scope>
    <source>
        <strain evidence="4 5">JEL478</strain>
    </source>
</reference>
<sequence>MKRLLIVGLGNYTFPNTRHSVGQMFVDYFRTGHPTSQWILDSSVGGWISSYTSSISRQRENVTVEVALFKPREFMNESGRSVGKMVRKLDLRRNGPGWENNVLIVHDEMERELGKVSMKTGGASGGHNGIKSVIGHLGLDSFPRLRIGISRPPLNSPSDVSSYVLAKFSRKELEVLDETVWPKAEAEVEKWISGRV</sequence>
<name>A0A139ADA6_GONPJ</name>
<keyword evidence="5" id="KW-1185">Reference proteome</keyword>
<dbReference type="OrthoDB" id="1711136at2759"/>
<dbReference type="InterPro" id="IPR036416">
    <property type="entry name" value="Pept_tRNA_hydro_sf"/>
</dbReference>
<accession>A0A139ADA6</accession>
<evidence type="ECO:0000256" key="2">
    <source>
        <dbReference type="ARBA" id="ARBA00022801"/>
    </source>
</evidence>
<dbReference type="Pfam" id="PF01195">
    <property type="entry name" value="Pept_tRNA_hydro"/>
    <property type="match status" value="1"/>
</dbReference>
<dbReference type="STRING" id="1344416.A0A139ADA6"/>
<dbReference type="GO" id="GO:0000049">
    <property type="term" value="F:tRNA binding"/>
    <property type="evidence" value="ECO:0007669"/>
    <property type="project" value="UniProtKB-KW"/>
</dbReference>
<keyword evidence="3" id="KW-0694">RNA-binding</keyword>
<gene>
    <name evidence="4" type="ORF">M427DRAFT_112595</name>
</gene>
<keyword evidence="1" id="KW-0820">tRNA-binding</keyword>
<dbReference type="GO" id="GO:0004045">
    <property type="term" value="F:peptidyl-tRNA hydrolase activity"/>
    <property type="evidence" value="ECO:0007669"/>
    <property type="project" value="InterPro"/>
</dbReference>
<dbReference type="OMA" id="PNTYMNL"/>
<dbReference type="SUPFAM" id="SSF53178">
    <property type="entry name" value="Peptidyl-tRNA hydrolase-like"/>
    <property type="match status" value="1"/>
</dbReference>
<dbReference type="InterPro" id="IPR001328">
    <property type="entry name" value="Pept_tRNA_hydro"/>
</dbReference>
<dbReference type="AlphaFoldDB" id="A0A139ADA6"/>
<dbReference type="Proteomes" id="UP000070544">
    <property type="component" value="Unassembled WGS sequence"/>
</dbReference>
<organism evidence="4 5">
    <name type="scientific">Gonapodya prolifera (strain JEL478)</name>
    <name type="common">Monoblepharis prolifera</name>
    <dbReference type="NCBI Taxonomy" id="1344416"/>
    <lineage>
        <taxon>Eukaryota</taxon>
        <taxon>Fungi</taxon>
        <taxon>Fungi incertae sedis</taxon>
        <taxon>Chytridiomycota</taxon>
        <taxon>Chytridiomycota incertae sedis</taxon>
        <taxon>Monoblepharidomycetes</taxon>
        <taxon>Monoblepharidales</taxon>
        <taxon>Gonapodyaceae</taxon>
        <taxon>Gonapodya</taxon>
    </lineage>
</organism>
<dbReference type="PANTHER" id="PTHR17224:SF1">
    <property type="entry name" value="PEPTIDYL-TRNA HYDROLASE"/>
    <property type="match status" value="1"/>
</dbReference>
<dbReference type="EMBL" id="KQ965769">
    <property type="protein sequence ID" value="KXS14425.1"/>
    <property type="molecule type" value="Genomic_DNA"/>
</dbReference>
<dbReference type="PANTHER" id="PTHR17224">
    <property type="entry name" value="PEPTIDYL-TRNA HYDROLASE"/>
    <property type="match status" value="1"/>
</dbReference>
<dbReference type="Gene3D" id="3.40.50.1470">
    <property type="entry name" value="Peptidyl-tRNA hydrolase"/>
    <property type="match status" value="1"/>
</dbReference>